<comment type="caution">
    <text evidence="13">The sequence shown here is derived from an EMBL/GenBank/DDBJ whole genome shotgun (WGS) entry which is preliminary data.</text>
</comment>
<dbReference type="GO" id="GO:0005737">
    <property type="term" value="C:cytoplasm"/>
    <property type="evidence" value="ECO:0007669"/>
    <property type="project" value="TreeGrafter"/>
</dbReference>
<evidence type="ECO:0000256" key="6">
    <source>
        <dbReference type="ARBA" id="ARBA00022691"/>
    </source>
</evidence>
<feature type="binding site" evidence="10">
    <location>
        <position position="258"/>
    </location>
    <ligand>
        <name>S-adenosyl-L-methionine</name>
        <dbReference type="ChEBI" id="CHEBI:59789"/>
    </ligand>
</feature>
<feature type="compositionally biased region" description="Polar residues" evidence="11">
    <location>
        <begin position="457"/>
        <end position="467"/>
    </location>
</feature>
<dbReference type="InterPro" id="IPR029063">
    <property type="entry name" value="SAM-dependent_MTases_sf"/>
</dbReference>
<dbReference type="SUPFAM" id="SSF53335">
    <property type="entry name" value="S-adenosyl-L-methionine-dependent methyltransferases"/>
    <property type="match status" value="1"/>
</dbReference>
<dbReference type="AlphaFoldDB" id="A0A1X2G2I9"/>
<dbReference type="PRINTS" id="PR02008">
    <property type="entry name" value="RCMTFAMILY"/>
</dbReference>
<dbReference type="GO" id="GO:0002127">
    <property type="term" value="P:tRNA wobble base cytosine methylation"/>
    <property type="evidence" value="ECO:0007669"/>
    <property type="project" value="EnsemblFungi"/>
</dbReference>
<evidence type="ECO:0000256" key="2">
    <source>
        <dbReference type="ARBA" id="ARBA00007494"/>
    </source>
</evidence>
<feature type="compositionally biased region" description="Basic and acidic residues" evidence="11">
    <location>
        <begin position="488"/>
        <end position="500"/>
    </location>
</feature>
<accession>A0A1X2G2I9</accession>
<feature type="region of interest" description="Disordered" evidence="11">
    <location>
        <begin position="711"/>
        <end position="732"/>
    </location>
</feature>
<dbReference type="PANTHER" id="PTHR22808">
    <property type="entry name" value="NCL1 YEAST -RELATED NOL1/NOP2/FMU SUN DOMAIN-CONTAINING"/>
    <property type="match status" value="1"/>
</dbReference>
<dbReference type="InterPro" id="IPR049560">
    <property type="entry name" value="MeTrfase_RsmB-F_NOP2_cat"/>
</dbReference>
<evidence type="ECO:0000256" key="11">
    <source>
        <dbReference type="SAM" id="MobiDB-lite"/>
    </source>
</evidence>
<feature type="compositionally biased region" description="Polar residues" evidence="11">
    <location>
        <begin position="713"/>
        <end position="732"/>
    </location>
</feature>
<keyword evidence="4 10" id="KW-0489">Methyltransferase</keyword>
<dbReference type="InterPro" id="IPR057285">
    <property type="entry name" value="Pre-PUA_NSUN2"/>
</dbReference>
<keyword evidence="14" id="KW-1185">Reference proteome</keyword>
<keyword evidence="9" id="KW-0539">Nucleus</keyword>
<dbReference type="EMBL" id="MCGT01000061">
    <property type="protein sequence ID" value="ORX42903.1"/>
    <property type="molecule type" value="Genomic_DNA"/>
</dbReference>
<keyword evidence="3" id="KW-0820">tRNA-binding</keyword>
<feature type="region of interest" description="Disordered" evidence="11">
    <location>
        <begin position="445"/>
        <end position="501"/>
    </location>
</feature>
<feature type="active site" description="Nucleophile" evidence="10">
    <location>
        <position position="311"/>
    </location>
</feature>
<protein>
    <submittedName>
        <fullName evidence="13">S-adenosyl-L-methionine-dependent methyltransferase</fullName>
    </submittedName>
</protein>
<dbReference type="PROSITE" id="PS01153">
    <property type="entry name" value="NOL1_NOP2_SUN"/>
    <property type="match status" value="1"/>
</dbReference>
<evidence type="ECO:0000256" key="9">
    <source>
        <dbReference type="ARBA" id="ARBA00023242"/>
    </source>
</evidence>
<dbReference type="GO" id="GO:0070301">
    <property type="term" value="P:cellular response to hydrogen peroxide"/>
    <property type="evidence" value="ECO:0007669"/>
    <property type="project" value="EnsemblFungi"/>
</dbReference>
<comment type="subcellular location">
    <subcellularLocation>
        <location evidence="1">Nucleus</location>
    </subcellularLocation>
</comment>
<evidence type="ECO:0000256" key="4">
    <source>
        <dbReference type="ARBA" id="ARBA00022603"/>
    </source>
</evidence>
<dbReference type="PRINTS" id="PR02011">
    <property type="entry name" value="RCMTNCL1"/>
</dbReference>
<evidence type="ECO:0000256" key="3">
    <source>
        <dbReference type="ARBA" id="ARBA00022555"/>
    </source>
</evidence>
<dbReference type="STRING" id="101127.A0A1X2G2I9"/>
<dbReference type="PANTHER" id="PTHR22808:SF1">
    <property type="entry name" value="RNA CYTOSINE-C(5)-METHYLTRANSFERASE NSUN2-RELATED"/>
    <property type="match status" value="1"/>
</dbReference>
<evidence type="ECO:0000256" key="7">
    <source>
        <dbReference type="ARBA" id="ARBA00022694"/>
    </source>
</evidence>
<dbReference type="Proteomes" id="UP000242146">
    <property type="component" value="Unassembled WGS sequence"/>
</dbReference>
<reference evidence="13 14" key="1">
    <citation type="submission" date="2016-07" db="EMBL/GenBank/DDBJ databases">
        <title>Pervasive Adenine N6-methylation of Active Genes in Fungi.</title>
        <authorList>
            <consortium name="DOE Joint Genome Institute"/>
            <person name="Mondo S.J."/>
            <person name="Dannebaum R.O."/>
            <person name="Kuo R.C."/>
            <person name="Labutti K."/>
            <person name="Haridas S."/>
            <person name="Kuo A."/>
            <person name="Salamov A."/>
            <person name="Ahrendt S.R."/>
            <person name="Lipzen A."/>
            <person name="Sullivan W."/>
            <person name="Andreopoulos W.B."/>
            <person name="Clum A."/>
            <person name="Lindquist E."/>
            <person name="Daum C."/>
            <person name="Ramamoorthy G.K."/>
            <person name="Gryganskyi A."/>
            <person name="Culley D."/>
            <person name="Magnuson J.K."/>
            <person name="James T.Y."/>
            <person name="O'Malley M.A."/>
            <person name="Stajich J.E."/>
            <person name="Spatafora J.W."/>
            <person name="Visel A."/>
            <person name="Grigoriev I.V."/>
        </authorList>
    </citation>
    <scope>NUCLEOTIDE SEQUENCE [LARGE SCALE GENOMIC DNA]</scope>
    <source>
        <strain evidence="13 14">NRRL 3301</strain>
    </source>
</reference>
<organism evidence="13 14">
    <name type="scientific">Hesseltinella vesiculosa</name>
    <dbReference type="NCBI Taxonomy" id="101127"/>
    <lineage>
        <taxon>Eukaryota</taxon>
        <taxon>Fungi</taxon>
        <taxon>Fungi incertae sedis</taxon>
        <taxon>Mucoromycota</taxon>
        <taxon>Mucoromycotina</taxon>
        <taxon>Mucoromycetes</taxon>
        <taxon>Mucorales</taxon>
        <taxon>Cunninghamellaceae</taxon>
        <taxon>Hesseltinella</taxon>
    </lineage>
</organism>
<dbReference type="GO" id="GO:0016428">
    <property type="term" value="F:tRNA (cytidine-5-)-methyltransferase activity"/>
    <property type="evidence" value="ECO:0007669"/>
    <property type="project" value="EnsemblFungi"/>
</dbReference>
<keyword evidence="8 10" id="KW-0694">RNA-binding</keyword>
<dbReference type="InterPro" id="IPR001678">
    <property type="entry name" value="MeTrfase_RsmB-F_NOP2_dom"/>
</dbReference>
<keyword evidence="5 10" id="KW-0808">Transferase</keyword>
<dbReference type="Pfam" id="PF01189">
    <property type="entry name" value="Methyltr_RsmB-F"/>
    <property type="match status" value="1"/>
</dbReference>
<feature type="binding site" evidence="10">
    <location>
        <begin position="173"/>
        <end position="179"/>
    </location>
    <ligand>
        <name>S-adenosyl-L-methionine</name>
        <dbReference type="ChEBI" id="CHEBI:59789"/>
    </ligand>
</feature>
<feature type="region of interest" description="Disordered" evidence="11">
    <location>
        <begin position="1"/>
        <end position="29"/>
    </location>
</feature>
<dbReference type="OrthoDB" id="6093671at2759"/>
<dbReference type="Pfam" id="PF25376">
    <property type="entry name" value="Pre-PUA_NSUN2"/>
    <property type="match status" value="1"/>
</dbReference>
<dbReference type="PROSITE" id="PS51686">
    <property type="entry name" value="SAM_MT_RSMB_NOP"/>
    <property type="match status" value="1"/>
</dbReference>
<dbReference type="InterPro" id="IPR023267">
    <property type="entry name" value="RCMT"/>
</dbReference>
<dbReference type="InterPro" id="IPR018314">
    <property type="entry name" value="RsmB/NOL1/NOP2-like_CS"/>
</dbReference>
<evidence type="ECO:0000259" key="12">
    <source>
        <dbReference type="PROSITE" id="PS51686"/>
    </source>
</evidence>
<name>A0A1X2G2I9_9FUNG</name>
<keyword evidence="7" id="KW-0819">tRNA processing</keyword>
<feature type="binding site" evidence="10">
    <location>
        <position position="205"/>
    </location>
    <ligand>
        <name>S-adenosyl-L-methionine</name>
        <dbReference type="ChEBI" id="CHEBI:59789"/>
    </ligand>
</feature>
<dbReference type="GO" id="GO:0005634">
    <property type="term" value="C:nucleus"/>
    <property type="evidence" value="ECO:0007669"/>
    <property type="project" value="UniProtKB-SubCell"/>
</dbReference>
<gene>
    <name evidence="13" type="ORF">DM01DRAFT_358984</name>
</gene>
<evidence type="ECO:0000256" key="8">
    <source>
        <dbReference type="ARBA" id="ARBA00022884"/>
    </source>
</evidence>
<evidence type="ECO:0000313" key="13">
    <source>
        <dbReference type="EMBL" id="ORX42903.1"/>
    </source>
</evidence>
<evidence type="ECO:0000256" key="5">
    <source>
        <dbReference type="ARBA" id="ARBA00022679"/>
    </source>
</evidence>
<dbReference type="Gene3D" id="3.40.50.150">
    <property type="entry name" value="Vaccinia Virus protein VP39"/>
    <property type="match status" value="1"/>
</dbReference>
<dbReference type="InterPro" id="IPR057286">
    <property type="entry name" value="PUA_NSUN2"/>
</dbReference>
<dbReference type="GO" id="GO:0000049">
    <property type="term" value="F:tRNA binding"/>
    <property type="evidence" value="ECO:0007669"/>
    <property type="project" value="UniProtKB-KW"/>
</dbReference>
<feature type="binding site" evidence="10">
    <location>
        <position position="232"/>
    </location>
    <ligand>
        <name>S-adenosyl-L-methionine</name>
        <dbReference type="ChEBI" id="CHEBI:59789"/>
    </ligand>
</feature>
<feature type="compositionally biased region" description="Basic residues" evidence="11">
    <location>
        <begin position="1"/>
        <end position="15"/>
    </location>
</feature>
<sequence>MGYRKGGRWKKKGNAQRKDAPVRYDSYPEVEPDNETFKQYYKTQLQLTDEDFDKMYQSLKEPLPSTFRITGTRSNAEQIRKFIEEQHVANMQNIVVDDVKYDPPVPLPWYPDHLAWKIACPRSVLRKSPEYASFQHFMVAENETGNINRQEAVSMIPPLLMDIKPHQKVLDMCAAPGSKTAQIIEAVHGNDKYNELPAGLVVANDADYKRAQLLVHQLKRLQSPCFLATNHDASQFPNVSTKENGVETPWQFDRVLCDVPCSGDGTMRKNKKIWTSWSQGGALALHPLQVQIFLRGAQLIKMGGRIVYSTCSLNPIENEAVVAEVLRLTEGCLELKDVSLELPELIRRPGLTSWKVMTRDNQYIESVDEIKSGRVRYKFPKSAFPPKNAEELNLDRCLRIYPHDQDTGGFFVAVFEKVKPMTAADRVVLAREKGETLTKDDIQAAEAQDASVVESVNVDSPSPSGDTPENDEVAIEDETSSVPKKRHSDLPEGVPKKIKQDISAPKEAPFELIDGTNENVEEVRTFFGLKEEFPLDQFLVRAEPGNKYRNIYFVSQAVKDVLQSSDFGRLNMVNTGVRLFTRQGSLNDVNACFFRLTTEGVPLIEPYLDDRRKLAVSMEDLKVLLVYAFPLVSQFTTAVRDALENFSPGGVLLSIDVEHTNLPAATRLMIPVWKGKTSVNVLLNKHDKKSFCMRLFDEIPEDIPDHIKERGLVNQNKDTPEASTPNQTPAPQ</sequence>
<evidence type="ECO:0000256" key="1">
    <source>
        <dbReference type="ARBA" id="ARBA00004123"/>
    </source>
</evidence>
<feature type="compositionally biased region" description="Acidic residues" evidence="11">
    <location>
        <begin position="468"/>
        <end position="479"/>
    </location>
</feature>
<evidence type="ECO:0000313" key="14">
    <source>
        <dbReference type="Proteomes" id="UP000242146"/>
    </source>
</evidence>
<dbReference type="InterPro" id="IPR023270">
    <property type="entry name" value="RCMT_NCL1"/>
</dbReference>
<keyword evidence="6 10" id="KW-0949">S-adenosyl-L-methionine</keyword>
<dbReference type="Pfam" id="PF25378">
    <property type="entry name" value="PUA_NSUN2"/>
    <property type="match status" value="1"/>
</dbReference>
<proteinExistence type="inferred from homology"/>
<evidence type="ECO:0000256" key="10">
    <source>
        <dbReference type="PROSITE-ProRule" id="PRU01023"/>
    </source>
</evidence>
<comment type="similarity">
    <text evidence="2 10">Belongs to the class I-like SAM-binding methyltransferase superfamily. RsmB/NOP family.</text>
</comment>
<feature type="domain" description="SAM-dependent MTase RsmB/NOP-type" evidence="12">
    <location>
        <begin position="55"/>
        <end position="418"/>
    </location>
</feature>